<name>A0A1X0RA04_RHIZD</name>
<dbReference type="Proteomes" id="UP000242414">
    <property type="component" value="Unassembled WGS sequence"/>
</dbReference>
<evidence type="ECO:0000256" key="7">
    <source>
        <dbReference type="PROSITE-ProRule" id="PRU10141"/>
    </source>
</evidence>
<dbReference type="InterPro" id="IPR011009">
    <property type="entry name" value="Kinase-like_dom_sf"/>
</dbReference>
<gene>
    <name evidence="10" type="ORF">BCV72DRAFT_248476</name>
</gene>
<evidence type="ECO:0000259" key="9">
    <source>
        <dbReference type="PROSITE" id="PS50011"/>
    </source>
</evidence>
<dbReference type="PROSITE" id="PS00108">
    <property type="entry name" value="PROTEIN_KINASE_ST"/>
    <property type="match status" value="1"/>
</dbReference>
<dbReference type="GO" id="GO:0035556">
    <property type="term" value="P:intracellular signal transduction"/>
    <property type="evidence" value="ECO:0007669"/>
    <property type="project" value="TreeGrafter"/>
</dbReference>
<organism evidence="10">
    <name type="scientific">Rhizopus microsporus var. microsporus</name>
    <dbReference type="NCBI Taxonomy" id="86635"/>
    <lineage>
        <taxon>Eukaryota</taxon>
        <taxon>Fungi</taxon>
        <taxon>Fungi incertae sedis</taxon>
        <taxon>Mucoromycota</taxon>
        <taxon>Mucoromycotina</taxon>
        <taxon>Mucoromycetes</taxon>
        <taxon>Mucorales</taxon>
        <taxon>Mucorineae</taxon>
        <taxon>Rhizopodaceae</taxon>
        <taxon>Rhizopus</taxon>
    </lineage>
</organism>
<evidence type="ECO:0000256" key="6">
    <source>
        <dbReference type="ARBA" id="ARBA00022840"/>
    </source>
</evidence>
<dbReference type="VEuPathDB" id="FungiDB:BCV72DRAFT_248476"/>
<evidence type="ECO:0000256" key="5">
    <source>
        <dbReference type="ARBA" id="ARBA00022777"/>
    </source>
</evidence>
<keyword evidence="4 7" id="KW-0547">Nucleotide-binding</keyword>
<dbReference type="PANTHER" id="PTHR24346">
    <property type="entry name" value="MAP/MICROTUBULE AFFINITY-REGULATING KINASE"/>
    <property type="match status" value="1"/>
</dbReference>
<dbReference type="PANTHER" id="PTHR24346:SF82">
    <property type="entry name" value="KP78A-RELATED"/>
    <property type="match status" value="1"/>
</dbReference>
<keyword evidence="3" id="KW-0808">Transferase</keyword>
<reference evidence="10" key="1">
    <citation type="journal article" date="2016" name="Proc. Natl. Acad. Sci. U.S.A.">
        <title>Lipid metabolic changes in an early divergent fungus govern the establishment of a mutualistic symbiosis with endobacteria.</title>
        <authorList>
            <person name="Lastovetsky O.A."/>
            <person name="Gaspar M.L."/>
            <person name="Mondo S.J."/>
            <person name="LaButti K.M."/>
            <person name="Sandor L."/>
            <person name="Grigoriev I.V."/>
            <person name="Henry S.A."/>
            <person name="Pawlowska T.E."/>
        </authorList>
    </citation>
    <scope>NUCLEOTIDE SEQUENCE [LARGE SCALE GENOMIC DNA]</scope>
    <source>
        <strain evidence="10">ATCC 52814</strain>
    </source>
</reference>
<dbReference type="GO" id="GO:0000226">
    <property type="term" value="P:microtubule cytoskeleton organization"/>
    <property type="evidence" value="ECO:0007669"/>
    <property type="project" value="TreeGrafter"/>
</dbReference>
<feature type="compositionally biased region" description="Low complexity" evidence="8">
    <location>
        <begin position="493"/>
        <end position="512"/>
    </location>
</feature>
<dbReference type="Gene3D" id="1.10.510.10">
    <property type="entry name" value="Transferase(Phosphotransferase) domain 1"/>
    <property type="match status" value="1"/>
</dbReference>
<dbReference type="InterPro" id="IPR000719">
    <property type="entry name" value="Prot_kinase_dom"/>
</dbReference>
<dbReference type="OrthoDB" id="193931at2759"/>
<evidence type="ECO:0000256" key="1">
    <source>
        <dbReference type="ARBA" id="ARBA00010791"/>
    </source>
</evidence>
<accession>A0A1X0RA04</accession>
<proteinExistence type="inferred from homology"/>
<evidence type="ECO:0000256" key="8">
    <source>
        <dbReference type="SAM" id="MobiDB-lite"/>
    </source>
</evidence>
<evidence type="ECO:0000313" key="10">
    <source>
        <dbReference type="EMBL" id="ORE08890.1"/>
    </source>
</evidence>
<dbReference type="GO" id="GO:0005524">
    <property type="term" value="F:ATP binding"/>
    <property type="evidence" value="ECO:0007669"/>
    <property type="project" value="UniProtKB-UniRule"/>
</dbReference>
<dbReference type="GO" id="GO:0004674">
    <property type="term" value="F:protein serine/threonine kinase activity"/>
    <property type="evidence" value="ECO:0007669"/>
    <property type="project" value="UniProtKB-KW"/>
</dbReference>
<keyword evidence="5 10" id="KW-0418">Kinase</keyword>
<dbReference type="PROSITE" id="PS50011">
    <property type="entry name" value="PROTEIN_KINASE_DOM"/>
    <property type="match status" value="1"/>
</dbReference>
<keyword evidence="2" id="KW-0723">Serine/threonine-protein kinase</keyword>
<feature type="region of interest" description="Disordered" evidence="8">
    <location>
        <begin position="622"/>
        <end position="661"/>
    </location>
</feature>
<dbReference type="InterPro" id="IPR017441">
    <property type="entry name" value="Protein_kinase_ATP_BS"/>
</dbReference>
<dbReference type="FunFam" id="1.10.510.10:FF:000571">
    <property type="entry name" value="Maternal embryonic leucine zipper kinase"/>
    <property type="match status" value="1"/>
</dbReference>
<dbReference type="Pfam" id="PF00069">
    <property type="entry name" value="Pkinase"/>
    <property type="match status" value="1"/>
</dbReference>
<comment type="similarity">
    <text evidence="1">Belongs to the protein kinase superfamily. CAMK Ser/Thr protein kinase family. NIM1 subfamily.</text>
</comment>
<feature type="compositionally biased region" description="Low complexity" evidence="8">
    <location>
        <begin position="548"/>
        <end position="566"/>
    </location>
</feature>
<dbReference type="PROSITE" id="PS00107">
    <property type="entry name" value="PROTEIN_KINASE_ATP"/>
    <property type="match status" value="1"/>
</dbReference>
<protein>
    <submittedName>
        <fullName evidence="10">Pkinase-domain-containing protein</fullName>
    </submittedName>
</protein>
<dbReference type="SUPFAM" id="SSF56112">
    <property type="entry name" value="Protein kinase-like (PK-like)"/>
    <property type="match status" value="1"/>
</dbReference>
<feature type="compositionally biased region" description="Polar residues" evidence="8">
    <location>
        <begin position="636"/>
        <end position="647"/>
    </location>
</feature>
<feature type="domain" description="Protein kinase" evidence="9">
    <location>
        <begin position="33"/>
        <end position="308"/>
    </location>
</feature>
<dbReference type="AlphaFoldDB" id="A0A1X0RA04"/>
<feature type="region of interest" description="Disordered" evidence="8">
    <location>
        <begin position="486"/>
        <end position="512"/>
    </location>
</feature>
<feature type="region of interest" description="Disordered" evidence="8">
    <location>
        <begin position="546"/>
        <end position="584"/>
    </location>
</feature>
<evidence type="ECO:0000256" key="3">
    <source>
        <dbReference type="ARBA" id="ARBA00022679"/>
    </source>
</evidence>
<evidence type="ECO:0000256" key="2">
    <source>
        <dbReference type="ARBA" id="ARBA00022527"/>
    </source>
</evidence>
<dbReference type="InterPro" id="IPR008271">
    <property type="entry name" value="Ser/Thr_kinase_AS"/>
</dbReference>
<dbReference type="GO" id="GO:0005737">
    <property type="term" value="C:cytoplasm"/>
    <property type="evidence" value="ECO:0007669"/>
    <property type="project" value="TreeGrafter"/>
</dbReference>
<feature type="binding site" evidence="7">
    <location>
        <position position="62"/>
    </location>
    <ligand>
        <name>ATP</name>
        <dbReference type="ChEBI" id="CHEBI:30616"/>
    </ligand>
</feature>
<dbReference type="EMBL" id="KV921882">
    <property type="protein sequence ID" value="ORE08890.1"/>
    <property type="molecule type" value="Genomic_DNA"/>
</dbReference>
<keyword evidence="6 7" id="KW-0067">ATP-binding</keyword>
<sequence length="676" mass="75343">MVAETESIPPATVVNKTNEPNHLTVPVKAIGNYTLQQSLGKGSMGKVKLGVHNVTGEKIAVKIVPRANLQMFNSPPYTNGKSIQQIAKEKAREENRELRTIREAHMMMLLKHPNIVGLKDLVIQGPYFYILMDYVGGGQLLHYIVKRQRLSDRRTRLFTRQIVSALDYLHRNSIVHRDLKIENIMIDKSGRQIKIIDFGLSNLFCPERLLTTYCGSLYFAAPELLRANPYRGPEVDIWSLGVVIYVMATGAVPFDDKSMPGLHEKIKKGHVTYPSHMSEECKDLLSKIFITDPSKRIIMTDIIHHPWLNKDAAPIKNHMPLRKPLTLPLDPKVIERMSQGFQLGTTEDIEQKLTLIILSPVYKNALQYIEDCHAKKPLTPPLSYQEINDGIVYDDPQSVPAAYHPYLSLYYLAAEKQASQEHQAAHRVRSIKRKSIGGGTSSAHEAPHRPLAEVPINQTPITIASSAAISTNYLSRIQRWLQSHMFTSDHQPNTHTNTTTTATTTTSLTPSNSAEKDITTFYTDSAHTSNKSLFRKLSKAILRKESSKSLNKKSTTTSDSSDSSSEAIDKEDIPPPVPPKDNINYTYARGTTAVQPPPGMSVATLTSRQTAHTVDFNTAIAQTKEGPKQALPPTPQLSRSSSLAVNSNHRRKGSVTRLTGKIGSWLNRSSSVKHHS</sequence>
<evidence type="ECO:0000256" key="4">
    <source>
        <dbReference type="ARBA" id="ARBA00022741"/>
    </source>
</evidence>
<dbReference type="SMART" id="SM00220">
    <property type="entry name" value="S_TKc"/>
    <property type="match status" value="1"/>
</dbReference>